<dbReference type="InterPro" id="IPR002048">
    <property type="entry name" value="EF_hand_dom"/>
</dbReference>
<evidence type="ECO:0000313" key="18">
    <source>
        <dbReference type="RefSeq" id="XP_037890922.1"/>
    </source>
</evidence>
<dbReference type="SUPFAM" id="SSF58100">
    <property type="entry name" value="Bacterial hemolysins"/>
    <property type="match status" value="1"/>
</dbReference>
<dbReference type="GO" id="GO:0042060">
    <property type="term" value="P:wound healing"/>
    <property type="evidence" value="ECO:0007669"/>
    <property type="project" value="TreeGrafter"/>
</dbReference>
<feature type="domain" description="EF-hand" evidence="15">
    <location>
        <begin position="7580"/>
        <end position="7615"/>
    </location>
</feature>
<proteinExistence type="predicted"/>
<feature type="compositionally biased region" description="Low complexity" evidence="12">
    <location>
        <begin position="7761"/>
        <end position="7780"/>
    </location>
</feature>
<evidence type="ECO:0000259" key="16">
    <source>
        <dbReference type="PROSITE" id="PS51460"/>
    </source>
</evidence>
<dbReference type="SUPFAM" id="SSF47576">
    <property type="entry name" value="Calponin-homology domain, CH-domain"/>
    <property type="match status" value="1"/>
</dbReference>
<dbReference type="InterPro" id="IPR002017">
    <property type="entry name" value="Spectrin_repeat"/>
</dbReference>
<dbReference type="FunFam" id="1.20.58.60:FF:000042">
    <property type="entry name" value="Short stop, isoform N"/>
    <property type="match status" value="1"/>
</dbReference>
<feature type="region of interest" description="Disordered" evidence="12">
    <location>
        <begin position="7755"/>
        <end position="7908"/>
    </location>
</feature>
<dbReference type="GO" id="GO:0005886">
    <property type="term" value="C:plasma membrane"/>
    <property type="evidence" value="ECO:0007669"/>
    <property type="project" value="UniProtKB-SubCell"/>
</dbReference>
<dbReference type="InterPro" id="IPR018247">
    <property type="entry name" value="EF_Hand_1_Ca_BS"/>
</dbReference>
<dbReference type="CDD" id="cd21188">
    <property type="entry name" value="CH_PLEC-like_rpt1"/>
    <property type="match status" value="1"/>
</dbReference>
<dbReference type="SUPFAM" id="SSF47473">
    <property type="entry name" value="EF-hand"/>
    <property type="match status" value="1"/>
</dbReference>
<dbReference type="Gene3D" id="1.10.238.10">
    <property type="entry name" value="EF-hand"/>
    <property type="match status" value="1"/>
</dbReference>
<evidence type="ECO:0000256" key="8">
    <source>
        <dbReference type="ARBA" id="ARBA00023203"/>
    </source>
</evidence>
<keyword evidence="5" id="KW-0493">Microtubule</keyword>
<feature type="compositionally biased region" description="Basic residues" evidence="12">
    <location>
        <begin position="2640"/>
        <end position="2649"/>
    </location>
</feature>
<dbReference type="PROSITE" id="PS00019">
    <property type="entry name" value="ACTININ_1"/>
    <property type="match status" value="1"/>
</dbReference>
<feature type="compositionally biased region" description="Basic and acidic residues" evidence="12">
    <location>
        <begin position="2701"/>
        <end position="2719"/>
    </location>
</feature>
<keyword evidence="11" id="KW-0175">Coiled coil</keyword>
<evidence type="ECO:0000256" key="3">
    <source>
        <dbReference type="ARBA" id="ARBA00022490"/>
    </source>
</evidence>
<dbReference type="SUPFAM" id="SSF46966">
    <property type="entry name" value="Spectrin repeat"/>
    <property type="match status" value="31"/>
</dbReference>
<dbReference type="FunFam" id="1.20.58.60:FF:000082">
    <property type="entry name" value="Short stop, isoform K"/>
    <property type="match status" value="1"/>
</dbReference>
<feature type="region of interest" description="Disordered" evidence="12">
    <location>
        <begin position="2701"/>
        <end position="2730"/>
    </location>
</feature>
<dbReference type="PROSITE" id="PS00018">
    <property type="entry name" value="EF_HAND_1"/>
    <property type="match status" value="1"/>
</dbReference>
<feature type="region of interest" description="Disordered" evidence="12">
    <location>
        <begin position="2637"/>
        <end position="2665"/>
    </location>
</feature>
<keyword evidence="4" id="KW-0597">Phosphoprotein</keyword>
<dbReference type="FunFam" id="1.20.58.60:FF:000040">
    <property type="entry name" value="Short stop, isoform N"/>
    <property type="match status" value="1"/>
</dbReference>
<keyword evidence="17" id="KW-1185">Reference proteome</keyword>
<dbReference type="Gene3D" id="1.20.58.60">
    <property type="match status" value="27"/>
</dbReference>
<gene>
    <name evidence="18" type="primary">LOC119638285</name>
</gene>
<dbReference type="CDD" id="cd00176">
    <property type="entry name" value="SPEC"/>
    <property type="match status" value="16"/>
</dbReference>
<dbReference type="GO" id="GO:0005882">
    <property type="term" value="C:intermediate filament"/>
    <property type="evidence" value="ECO:0007669"/>
    <property type="project" value="TreeGrafter"/>
</dbReference>
<dbReference type="GO" id="GO:0005737">
    <property type="term" value="C:cytoplasm"/>
    <property type="evidence" value="ECO:0007669"/>
    <property type="project" value="TreeGrafter"/>
</dbReference>
<dbReference type="FunFam" id="1.20.58.60:FF:000030">
    <property type="entry name" value="Short stop, isoform K"/>
    <property type="match status" value="1"/>
</dbReference>
<evidence type="ECO:0000256" key="9">
    <source>
        <dbReference type="ARBA" id="ARBA00023212"/>
    </source>
</evidence>
<name>A0A9C5ZAT2_9MUSC</name>
<dbReference type="Pfam" id="PF21019">
    <property type="entry name" value="Spectrin_3"/>
    <property type="match status" value="1"/>
</dbReference>
<dbReference type="FunFam" id="1.20.58.60:FF:000055">
    <property type="entry name" value="Short stop, isoform K"/>
    <property type="match status" value="1"/>
</dbReference>
<dbReference type="GO" id="GO:0005509">
    <property type="term" value="F:calcium ion binding"/>
    <property type="evidence" value="ECO:0007669"/>
    <property type="project" value="InterPro"/>
</dbReference>
<dbReference type="Pfam" id="PF02187">
    <property type="entry name" value="GAS2"/>
    <property type="match status" value="1"/>
</dbReference>
<dbReference type="FunFam" id="1.20.58.60:FF:000045">
    <property type="entry name" value="Short stop, isoform K"/>
    <property type="match status" value="1"/>
</dbReference>
<feature type="region of interest" description="Disordered" evidence="12">
    <location>
        <begin position="7948"/>
        <end position="7998"/>
    </location>
</feature>
<dbReference type="Gene3D" id="2.30.30.40">
    <property type="entry name" value="SH3 Domains"/>
    <property type="match status" value="1"/>
</dbReference>
<evidence type="ECO:0000256" key="2">
    <source>
        <dbReference type="ARBA" id="ARBA00022443"/>
    </source>
</evidence>
<dbReference type="CDD" id="cd21189">
    <property type="entry name" value="CH_PLEC-like_rpt2"/>
    <property type="match status" value="1"/>
</dbReference>
<evidence type="ECO:0000256" key="4">
    <source>
        <dbReference type="ARBA" id="ARBA00022553"/>
    </source>
</evidence>
<feature type="region of interest" description="Disordered" evidence="12">
    <location>
        <begin position="7404"/>
        <end position="7480"/>
    </location>
</feature>
<feature type="coiled-coil region" evidence="11">
    <location>
        <begin position="4181"/>
        <end position="4215"/>
    </location>
</feature>
<dbReference type="CDD" id="cd00051">
    <property type="entry name" value="EFh"/>
    <property type="match status" value="1"/>
</dbReference>
<dbReference type="RefSeq" id="XP_037890922.1">
    <property type="nucleotide sequence ID" value="XM_038034994.1"/>
</dbReference>
<dbReference type="SMART" id="SM00150">
    <property type="entry name" value="SPEC"/>
    <property type="match status" value="35"/>
</dbReference>
<feature type="domain" description="GAR" evidence="16">
    <location>
        <begin position="7620"/>
        <end position="7692"/>
    </location>
</feature>
<feature type="domain" description="Calponin-homology (CH)" evidence="14">
    <location>
        <begin position="163"/>
        <end position="268"/>
    </location>
</feature>
<dbReference type="FunFam" id="1.20.58.60:FF:000038">
    <property type="entry name" value="Short stop, isoform N"/>
    <property type="match status" value="1"/>
</dbReference>
<dbReference type="SUPFAM" id="SSF75399">
    <property type="entry name" value="Plakin repeat"/>
    <property type="match status" value="15"/>
</dbReference>
<evidence type="ECO:0000259" key="15">
    <source>
        <dbReference type="PROSITE" id="PS50222"/>
    </source>
</evidence>
<keyword evidence="6" id="KW-0677">Repeat</keyword>
<dbReference type="InterPro" id="IPR001715">
    <property type="entry name" value="CH_dom"/>
</dbReference>
<dbReference type="FunFam" id="1.20.58.60:FF:000054">
    <property type="entry name" value="Short stop, isoform K"/>
    <property type="match status" value="1"/>
</dbReference>
<keyword evidence="9" id="KW-0206">Cytoskeleton</keyword>
<dbReference type="GO" id="GO:0045104">
    <property type="term" value="P:intermediate filament cytoskeleton organization"/>
    <property type="evidence" value="ECO:0007669"/>
    <property type="project" value="InterPro"/>
</dbReference>
<feature type="domain" description="EF-hand" evidence="15">
    <location>
        <begin position="7544"/>
        <end position="7579"/>
    </location>
</feature>
<dbReference type="InterPro" id="IPR003108">
    <property type="entry name" value="GAR_dom"/>
</dbReference>
<dbReference type="FunFam" id="1.10.238.10:FF:000031">
    <property type="entry name" value="Short stop, isoform J"/>
    <property type="match status" value="1"/>
</dbReference>
<feature type="coiled-coil region" evidence="11">
    <location>
        <begin position="379"/>
        <end position="423"/>
    </location>
</feature>
<organism evidence="17 18">
    <name type="scientific">Glossina fuscipes</name>
    <dbReference type="NCBI Taxonomy" id="7396"/>
    <lineage>
        <taxon>Eukaryota</taxon>
        <taxon>Metazoa</taxon>
        <taxon>Ecdysozoa</taxon>
        <taxon>Arthropoda</taxon>
        <taxon>Hexapoda</taxon>
        <taxon>Insecta</taxon>
        <taxon>Pterygota</taxon>
        <taxon>Neoptera</taxon>
        <taxon>Endopterygota</taxon>
        <taxon>Diptera</taxon>
        <taxon>Brachycera</taxon>
        <taxon>Muscomorpha</taxon>
        <taxon>Hippoboscoidea</taxon>
        <taxon>Glossinidae</taxon>
        <taxon>Glossina</taxon>
    </lineage>
</organism>
<keyword evidence="8" id="KW-0009">Actin-binding</keyword>
<dbReference type="InterPro" id="IPR018159">
    <property type="entry name" value="Spectrin/alpha-actinin"/>
</dbReference>
<dbReference type="SMART" id="SM00054">
    <property type="entry name" value="EFh"/>
    <property type="match status" value="2"/>
</dbReference>
<keyword evidence="3" id="KW-0963">Cytoplasm</keyword>
<dbReference type="Pfam" id="PF00435">
    <property type="entry name" value="Spectrin"/>
    <property type="match status" value="14"/>
</dbReference>
<feature type="region of interest" description="Disordered" evidence="12">
    <location>
        <begin position="4763"/>
        <end position="4800"/>
    </location>
</feature>
<dbReference type="InterPro" id="IPR036872">
    <property type="entry name" value="CH_dom_sf"/>
</dbReference>
<dbReference type="InterPro" id="IPR001452">
    <property type="entry name" value="SH3_domain"/>
</dbReference>
<dbReference type="GO" id="GO:0031122">
    <property type="term" value="P:cytoplasmic microtubule organization"/>
    <property type="evidence" value="ECO:0007669"/>
    <property type="project" value="TreeGrafter"/>
</dbReference>
<dbReference type="PROSITE" id="PS51460">
    <property type="entry name" value="GAR"/>
    <property type="match status" value="1"/>
</dbReference>
<dbReference type="PROSITE" id="PS50222">
    <property type="entry name" value="EF_HAND_2"/>
    <property type="match status" value="2"/>
</dbReference>
<dbReference type="InterPro" id="IPR035915">
    <property type="entry name" value="Plakin_repeat_sf"/>
</dbReference>
<dbReference type="InterPro" id="IPR011992">
    <property type="entry name" value="EF-hand-dom_pair"/>
</dbReference>
<dbReference type="FunFam" id="1.20.58.60:FF:000053">
    <property type="entry name" value="Short stop, isoform K"/>
    <property type="match status" value="1"/>
</dbReference>
<dbReference type="SUPFAM" id="SSF143575">
    <property type="entry name" value="GAS2 domain-like"/>
    <property type="match status" value="1"/>
</dbReference>
<dbReference type="FunFam" id="1.20.58.60:FF:000047">
    <property type="entry name" value="Short stop, isoform N"/>
    <property type="match status" value="1"/>
</dbReference>
<dbReference type="Gene3D" id="3.30.920.20">
    <property type="entry name" value="Gas2-like domain"/>
    <property type="match status" value="1"/>
</dbReference>
<dbReference type="PROSITE" id="PS00020">
    <property type="entry name" value="ACTININ_2"/>
    <property type="match status" value="1"/>
</dbReference>
<evidence type="ECO:0000313" key="17">
    <source>
        <dbReference type="Proteomes" id="UP000092443"/>
    </source>
</evidence>
<dbReference type="SMART" id="SM00033">
    <property type="entry name" value="CH"/>
    <property type="match status" value="2"/>
</dbReference>
<dbReference type="FunFam" id="1.20.58.60:FF:000044">
    <property type="entry name" value="Short stop, isoform K"/>
    <property type="match status" value="1"/>
</dbReference>
<dbReference type="Gene3D" id="1.10.418.10">
    <property type="entry name" value="Calponin-like domain"/>
    <property type="match status" value="2"/>
</dbReference>
<comment type="subcellular location">
    <subcellularLocation>
        <location evidence="1">Cytoplasm</location>
        <location evidence="1">Cytoskeleton</location>
    </subcellularLocation>
</comment>
<dbReference type="PANTHER" id="PTHR23169">
    <property type="entry name" value="ENVOPLAKIN"/>
    <property type="match status" value="1"/>
</dbReference>
<sequence>MYASTKTAADIIMDRESLSEWAKDKPLSILQLDPADRAVLRIADERDAIQKKTFTKWVNKHLKKANRRVEDLFEDLRDGHNLLSLLEVLSGEHLPREKGKMRFHMLQNAQMALDFLRYKKIKLVNIRAEDIVDGNPKLTLGLIWTIILHFQISDIVVGKEDNVSAREALLSWARRSTSRYPGVRVNDFTTSWRDGLAFSALVHRNRPDLLDWRKARTIRPSERLENAFYIAEKEYGVTRLLDPEDVDTNEPDEKSLITYISSLYDVFPEPPSIHPLFDVESQRRVQEYRDLARQYIYWCREKSAYLQERTFPSNLIELKRLLNDLHHFRSEEVSARKREKLKLVQIYKELERYFESIGEIDVAPELRPDAIEKAWYRMQTALQDREIILQQEIERLERLQRLAEKVQREIKHIEVKLTDIETHISEETVRIDRLHPVDAKNIVESFELELRHMEEPIQNMNQDCHLLSEGHYNTVEDLHKKVNKVHQRWAQLRATLHTNLVQKLSGLKYPIHETTLTRQTRMVVESRQIETNQHFRNLQEHIEWCQTKLKQLLAADFGSDLGSVKEELDRQQYEHKIIDQFHVKILNDERHQNKFINDELHLYQQRLNQLQKVYAELLSTSTKRLSDLDSLQHFLIQASAELQWLNEKEQIEISRDWADKNLDLSSVHRYYELTFGNGDENLMSDLEKRELHFGTILDRGETLLNQQHPASKCIESHLTVLQQQWAWLLQLTLCLEVHLKHATEYHQFFAEIKDAEQWLINRDETLNNKYSQSDFGLDQGENLLRGMQDLREEFNAFGETVANLQHRAQTIVPLTKRRQPLSQPGSVQAICAYQQQGQIQIDKGETCTLLDNSGRLKWRVRTSKDFEGPIPSACLLIPPPDKEATTAAERLKRLFDRSINLWQKKHLRLRQNMIFATIRVVKSWDFDQFLAMGPEQRTAIRRALNDDADKLLSEGDPNDPQLRRLSREMEEVNRLFDEFEKRARAEEESKKASRIFTEECVSVKAKLEDMARELEQNISAPLPRDVDSLDHVLQIHSDYERRLHLLDPELQHLQETFRTIVLKTPALKKSLDSLMVLWKELSSLSNLHKDRLKLLETSLIGLDDNEHFISEIENELGRHRDLPSTPEGLQMIFKQLSQIQEAVTQQQPHMEKMTDAADQLGRMGVPSKVLNDLKRLHSNVERLNTRWSAICNQLAERMRSCENAIVMMKNLHSSIQVEESWVDGTTEKLSAMPAATSAYELDKMLGEALERKAKIENINLSGKRLLREAKIYDSKCLHFIDWLLEVRPSFSPPHQDWDNIDPVAVQNLSIFCNNLNTKFQYLLEQLYQRLQVAIDANEFERLKFAESLEEPLKILQRHKIPTTKNYDCFTTTNKTTTQYASIKDIRTPIGIAIAISEGDSQTEKKESANLEKNIELENNRQVPDCKALSDISPGCSLRINEATQPIALNVNAGRLLASDDRIPLGEAVNRKLIDVQPFYKLMDPRSDSETKNISQLEVLQEEYNRKKADREAMVKPNEEKNLADIDKLDKFKTINRNSDTETITPDYVVRHESVTIKSNALCLSDAIEHGLVNSDGWIADRNSGERFKLDVAIAKQIIDPSIREVVDVSNDSKITVEEAIRRGILNVAMGHYINESTEEKLSFHDAKTLQLITKPCTLKDVCDKNLMDKMARITSPMCRKKLTITEAIEVGVLDFDSLKCITRKKGELVTLQNAIKDDIILPAESQYRNFSTGEIFSIPEAVERGLISSVRQTPIFDIDGFKDRQSNDFFSFNVALSRGILHRSSSGFTVEIIRDTYKSLEEAMIEGLIRSEVYEMFHKKVGIKNASGKEFNLLDLCYHNLINPKSGCLLDPKSGQTIPLDIALKRKFITAEGALRLSSLLNITLTTETVTRTVNRYVTIHTKEQLRLPSTKALSFTEAIRQELVDEDKQMFTDPNTGMTYSIQQALTYGLLGVDSNDNLSESAKKFKSTITIMAKQRVADMDPNEANLQQYVDNYLDIPFTENHSNSGDLNDKFIGSDQVSIMVKENSQTAKCEIFSPEPLQIAPGIIYDPSTALVIFIQSGQTENILKAARLGLIDDKLIRIFDPETQENISLRESVDRKIYDPELCSILAESGCRLNIITAIQKGVLTVSGTPLVAAEDALHLVKFIANPSTNEQITAEVAYERGTIAKDNLITQKSIARAMRNEKIGVFHKIRKVRLKLKEALEKGAIDGETYGILKNEQNFINENNERLSISEAIDLGFVDGNKGKVVDPQRNCILNLHEAVDAHIIDSDAAGLLIPLVKSLSIPKLMEQGLIDTKTNKIIHPESACFLNIHEAIICEILDPFSKIKEPAECTIIDAFEKKIIDADECTFKVNKKSLSLTESIALNIFETKSDLKPSLMPIPPVGMTFAVIVERGLLKTKPASIIHPELKIQIPLQKAIKEGFIMSIPYPPKSKAIGVIQAVEEGLINVENKTFSHPDEDVHLSIRQALEKGVLVVKPICEFVASQRPTPQTNFTDSVNTAHEISTKTIELTQEYVLISNDEFRNIETQVSRSTSEGNVLETTVSDNRAKTKHLNSFAQISNDRGQSCVSRVHIEKNYVPEVAEKPKPSSSYTTVNKAKEALTKGTTGIVAAHVLAGASIVSGIKEFNSGITKGSFKKGKKQKKRESNEDVDTEQNKLSSISEQRLVRSASPVLHDPDNSFKDLQLEANVFSDRNENQVEKKRTQNVDTEDHINSPRSSKTNSTCPGFKADVTANTGQVPFDLISQTTAYEPKEESLKNNLMKCNKMQWTSQKVNNFGPSPYLVNTSDQITIENLSRLNVYDKNNEHFTNPSTGSKIPFHALVSEMNIFNPETTLVKNFTTEQYESLTQALERPLLDRNNGHMVDPKTGTKISFFESVHRNWIVLSKINERKQAAIENVINKKTGEVILEDGRVSSIVDAINNGVIDIQSISVRDPVSGEVIPLRMAIELGVVDMQAGTVIDIQTLQEIPMEDAFKLGFLVPGSRKPISLEAAVRQGLYDPATGKLYDLESNNQVDVQRSIEIGLINPKISLIVDTTTKREIKLDCALEDDLVVTEIGKIKDKKANILVSLDVGLERKLLKTDHITWSLPEMLQREYYIPRSGKILNPITGEEICIRQAIEFGVVELDSCLIKNDEKSLIVSSKQAIKEGLLDIVQGTLSCPNIQLDEAFVKGYIFSTKKPLSLVDCLLREIYDPNTARFSIDEESVDLQTALVLKLINSEELILLDPKNDCIISLREAISKGYIDPIHGLVISPYSNTGQSLPEALESRILIPHKRKRSLPDAVYRGLYDPKTGVFSNTITREKLSTECAIRRGILDPNSTIVNTADKVLSFEMAIASGFVDTKKGTVKDKYNRAIDYKEAFDRGILIETQIPISLMEAIIKRIYNEQDDTFMDPRTGKKLSLSEAIENKLLDEESVQIKDSNTDLYEEFNLSDAKATGLIDSCSAVLIYNNQKFTIKDAFDVGILNDTRAPISLQKALHRGLFDEIDGKFVDPNNKRKLTLLEAIRNFVINSQLPCYFDAVPENMHDLAETCHMGIINCIEGVFRVPGSNTFISLHKALKLGLIVDIENSNFGLYELLAMKFYDVATRKVVHPVSGRRLSLKEACAEGIVSSSASLVKNHKTGQYTNLAFSIKHNFIDDINGCYNLSESNQIDLQEARAQGLIVSNRRYFDLELIMKMRLLDSESGTFCDPISGDFCNLLQGIQSGLINATTTAFKNLATGEDIPLILAIEKGDVDVEKGRVFDHGRKISYNYDVAMRRGVFVTMTKAMSDEDLVRRHSRCLNEHISGSVSFNGPREMSLEEAIAYKIIDPKFAFVRDYKSHKEVSFEIARQSGIIDLSKRTFVDPEASIFQFDATSVIFASEPITFDRAVEINALDLKSGVLTYINSSKCQEEESVNNAPEFKVYSLKDAITKGIMDPDSAFVKDLAKSKLVRLPEAFRKGLIDANQANVVNTKTSKICSLQEAYESGLLITPKRSFSLIEAITFKLYIPSTGTFIDPFHTNGNITKPRTITLAEAITNGLIEPSSTVIRNSSTGEIIPFTAAINVGLVDSQKGCLLCVDHSNVDFAEAAEKGLLLKAEQRQAVFEKFNLCEQNVTNLLEWVNKIEHKIANIGGPREKMDELRNQINAIKQIKDEIESQQRSVATCSEQIRQIVLTGGDVLSAPEIATVESAGRELRSRVDRANDRVQRLLRRLDASRDELTKLRSELDIFSAWLQSARHILEDKERSLSDLSRLSTQVESIREFVSDVIGHQADLRFITMATQKFVDESKEFLAILNDFRTSLPERLPHVEPLPSTESSIRQEVSLASAHYKDLMNRVNALQDRISGLSGRQREYQESIDKVNEWLRSIRPHALRIIGDPIGEDSKSVQEQMSEAKALYNELLSNGRLVDYAQQTLDSLLRTLGTQLNPAEIKLLELPITELKESYQGLLDSLGEHCKNLDRTLVQSQGVQDALESLSNWVTQAEEKYKLQLRLASLIKERLQEQMREHKAFLADVQSHQISIDSVYSSAQLLVKAALSARIAKMVENNLNDITNKFNRLFDKAVKRGEFFDDIYNKLCRYLDEITNVEQSIGSLQEAIDSRDTTLLTAEDQMKRMIEISNRKEKFSSTFDDCMRHGKDLITIRDVTDTSLLRDRIKALESQWRNFTVNLEDKMKLSKQKSEHRATYENLKSQVLIWLAGMESRIAGLDPVAIDLNKITQQNDELKPIFKDYREYASTIDKINDIGAHYDALIRPESPSRKRSIFSPIKRVSPLRRMSGETRSPSPTKGGILSPLSTGSSGFGSRRSSQDGFQLTEISPVQQQLSEINNRYGLIGVRLNDRQNELDNMNEEIRKQYENLKNLSIFLDRIHRQLPKETISNKDEVDRCNKQAKRTIEDMYEKQSLLDTTKTQIKDILRRKSEVYGADQLRTENENVLDKWKHLSEACKNCINFSDKLRDFLDTHNNLKNWLDSKERMLTVLGPISSDPRMVQSQVQQVQVLREEFRTQQPQLKHFQEIGQSILNYPHSETLDGVAVSKKLQDIDGKWEDLVSRLDERANCLGGAADSSKEFDAAVSRLKEALQQISDNLDILPSHMDYQEKLRKIENLERQLEGQRPLLADAEQSATALCNILGDSASRADVNSRVVALGKQYQTLQKKLDTKKAETEATLRNGRQFTESCSKTLGWLSGELTNLNERLLVSAHKPSLQHQVDSHEPIYREIMAREHEIIMLLNKGKDLSDLQQDRIAKRDLDRIQQQWEKLRREAVERHTRLQTCMEYCRKYIQNSEIFLTWLRLAEDKLNSFAPGVLSKSKLENHLRDLQAFRSEVWKHSNDYENTKVSGETFLNSCDIDKESISKELRDIHEKWESLNNDLIARAQEIENYSRRLGDFNDELRNLNHDVSRCEDRLAAHDALGGTAKDAKLVERVKTIREELRNLQNPLQRLKNMANEICVEIRALGGDAEHLIDDVDNIADRITELERRLNDRLDVLQSVATAVSHFNDKVKVLATDINELENEIENLSAPAREIQIVQVQYDETTKLRSKIDRAAEGIEECELAADALVDAGFSPDAAQTREQISILRKNLMRLDNRLRSHSHILEETLLTLQNFYEIQSHTLNDIHKVVEEFRLMKPVASELDHIRRQQEDFRNFRMQKLESLCKNVDKVNITGRDLVRSAASGVSTNNIEKDLENLNECWNDLKERMNERDRRLDVALLHSGKFQEALEGLAKWLSDTEEMVKNQKAPSSDYKVIKAQLQEQKFLKKMLLDRQNSMSSLSSLSKEVISHTDISERSVIEKQLQDLMERFDTLTYGAERRERDLEETMGIAKRFHDKINPLQLWLDTTERTVKSMELVPTDEEKIQQRILEHERLHNEILEEKPNFSQMADIASQLMHLISDDEAVNLSEKVRKITDRYTELVDSSENIGSLLNESRKGLRHLVLTYQDLAAWMEHMEIELKRFHSVPVFAEKLLEQMDLLLQLNENIANHAPNVESTVECGAELMKHISNDEALQLKDKLDSLQRRYGELTNRGGDLLKNSQNALPLVQQFHGGHSRLIEWMQIAETSLSLSEPRQFDVLRLEGELAEMRTVLDVVNLVGPQLCQISPGEGAAVIENIVTRDNRRFDAIVEQIQRKAERLHLSNQRAKEVMNGIDELLEWFRDMDATLRDAELPAIEPKLVRGQLQEHRSINDDISGQKGRVRDITAASKKVLRESPQSDNTSTLREKLEDLKEIVETVVQLCSERLSTLEQALPLSEHFADSHAGLSAWFDDMEAQISRLSTPALRPDQISQQQDRNERLLQSILEHKPLLDKLNKTGEALGALVTDDDSGKINEILTTDSARYSALRQEVRERQQALENALQESSQFSDKIEGLLRALTNTVEQVNQLDPLSALPQKIREQIEDNAAIGEDLEKRADAFNAVQRAANDVIAKAGNKSDPAIRDIKSKLEKLNTLWSDVKKATKRRGSSLNDILSLAESFWNQLLCVMKSLKDLEENLSAQEAPAAQPQEIQKQQVALQEIRYEIDQTKPEVEQVRRRGNNLMSMCGEPDKPEVKKHIDDLDNAWDNITALYAKREENLIDAMEKAMEFHETLQKLLQFLTNAEENFTRLGQIGTDIDAVKQQIDQLRSFKDEVDPHMVKIEALNRQAIELTERTSPEQAASIREPLLVVNRRWDSLLRCMVERQKQLEHALLHLGQFQHALSELLVWINKTDITLDQLKPIPGDPQLLEVELAKLKVLANDIQAHQNSVDTLNDAGRHLIESEKGSLEASTTQEKLRKLNQEWKTLLQKSSDRQHELEESLREAHGYISEVQDILGWLGDVDAVIGASKPVGGLPETAAEQLERFMEVYNELEENRPKVETIQTQGQEYIKKQNQIKVSSSNLQHTLRTLKQRWDAVISRASDKKIKLEIALKEATEFHETLQTFVEWLNQAEKQLANAQPVSRVLETIQAQMEDHKILQKDVSTHREAMLLLDKKGTHLKYFSQKQDVILIKNLLVSVQHRWERIVSKAAERTRALDHGYKEAREFNDSWSNMMQYLEETEAILDQIIEEAANTKEPQKIKKCISKIKDTHRQLTGKQSSYDSTMRSGKNLIERAPKSDEPIMGKMLCDLKDRWSRVLLKSIERQRKLEEALLLSGQFSDALGELLDWLKKAESILNQDGLVHGDLETVQGLWEQHKHLEQDLQKRSTQMQSVLKTGRGLERSGNNPDIGLQLDELQSIWDEVKNDTAKRGERLQQALKDAEKLNKNIQGIFDWLDHAEHKLRYAKNAPDDERISREMMETHKEFMADLSLRERQKVETFKFAEEIISKAYPDAIPIIKNWLNIIEERWEEVKQWGVNRESKLEQHLQSLKDLDDTIEKLLIWLNGLEATLLNLERESLPDEIAPLEKLIEDHKEFMENTARRQAEIDRACKPKQLTVGSRKTSRAAKTPVRGSSHDIREQSPDGTLRRQSFKGSRDYGLNVRKSGSRITPNRDTPDRDRLPHYGPRFSPSSVGSELEFRSSRAKLLWDKWRQVWMLSWERQRRLNDHLMYLKDLERVRNFSWDDWRKRFLKYMNHKKSRLTDLFRKMDKDNNGLIPRGEFIDGILNTKFDTSRMEMGAVADLFDRNGEGLIDWQEFIAALRPDWQERKPVTDSDKIHDEVKRLVMLCTCRQKFRVFQVGEGKYRFGDSQKLRLVRILRSTVMVRVGGGWVALDEFLQKNDPCRADEHLAELMPIFERIRAQEQVPCAFPIHMGAAGGTIFMRCNNSRSVPLSPHVIHCHPTTLSVRERSVRSIPMSKPSRSSLSASTPDSLSDNEGNQGGNTSGRYTPRKVTYTSIRTGLTPSASRPNSKPNSRPLSRQGSKPSSRQGSTLSLDSTDEATPSRIPQRKASSGGTGSNPRPSRLSVTPTTSRTNGAGAIPRKTASGSASPAPTIHGGMIRSSSIPALTGFGFKPSIRTSRIPIKISLSENSSPTCSALSSANYNFGRSGTSTPSGLQTPRKNSGDPSVSSNMRRTSRGTTPVEKREPFRL</sequence>
<dbReference type="GO" id="GO:0003779">
    <property type="term" value="F:actin binding"/>
    <property type="evidence" value="ECO:0007669"/>
    <property type="project" value="UniProtKB-KW"/>
</dbReference>
<dbReference type="FunFam" id="1.20.58.60:FF:000058">
    <property type="entry name" value="Short stop, isoform K"/>
    <property type="match status" value="1"/>
</dbReference>
<keyword evidence="7" id="KW-0106">Calcium</keyword>
<keyword evidence="2 10" id="KW-0728">SH3 domain</keyword>
<feature type="coiled-coil region" evidence="11">
    <location>
        <begin position="5369"/>
        <end position="5506"/>
    </location>
</feature>
<dbReference type="SMART" id="SM00250">
    <property type="entry name" value="PLEC"/>
    <property type="match status" value="22"/>
</dbReference>
<feature type="domain" description="SH3" evidence="13">
    <location>
        <begin position="822"/>
        <end position="880"/>
    </location>
</feature>
<reference evidence="18" key="1">
    <citation type="submission" date="2025-08" db="UniProtKB">
        <authorList>
            <consortium name="RefSeq"/>
        </authorList>
    </citation>
    <scope>IDENTIFICATION</scope>
    <source>
        <tissue evidence="18">Whole body pupa</tissue>
    </source>
</reference>
<evidence type="ECO:0000256" key="11">
    <source>
        <dbReference type="SAM" id="Coils"/>
    </source>
</evidence>
<dbReference type="PROSITE" id="PS50021">
    <property type="entry name" value="CH"/>
    <property type="match status" value="2"/>
</dbReference>
<dbReference type="InterPro" id="IPR041615">
    <property type="entry name" value="Desmoplakin_SH3"/>
</dbReference>
<evidence type="ECO:0000256" key="12">
    <source>
        <dbReference type="SAM" id="MobiDB-lite"/>
    </source>
</evidence>
<dbReference type="FunFam" id="1.20.58.60:FF:000101">
    <property type="entry name" value="Short stop, isoform K"/>
    <property type="match status" value="1"/>
</dbReference>
<feature type="compositionally biased region" description="Polar residues" evidence="12">
    <location>
        <begin position="2720"/>
        <end position="2730"/>
    </location>
</feature>
<dbReference type="GO" id="GO:0005198">
    <property type="term" value="F:structural molecule activity"/>
    <property type="evidence" value="ECO:0007669"/>
    <property type="project" value="TreeGrafter"/>
</dbReference>
<feature type="domain" description="Calponin-homology (CH)" evidence="14">
    <location>
        <begin position="48"/>
        <end position="151"/>
    </location>
</feature>
<feature type="coiled-coil region" evidence="11">
    <location>
        <begin position="4127"/>
        <end position="4157"/>
    </location>
</feature>
<accession>A0A9C5ZAT2</accession>
<dbReference type="Pfam" id="PF13499">
    <property type="entry name" value="EF-hand_7"/>
    <property type="match status" value="1"/>
</dbReference>
<feature type="compositionally biased region" description="Low complexity" evidence="12">
    <location>
        <begin position="4785"/>
        <end position="4795"/>
    </location>
</feature>
<evidence type="ECO:0000256" key="6">
    <source>
        <dbReference type="ARBA" id="ARBA00022737"/>
    </source>
</evidence>
<dbReference type="PROSITE" id="PS50002">
    <property type="entry name" value="SH3"/>
    <property type="match status" value="1"/>
</dbReference>
<dbReference type="Pfam" id="PF00307">
    <property type="entry name" value="CH"/>
    <property type="match status" value="2"/>
</dbReference>
<dbReference type="GO" id="GO:0008017">
    <property type="term" value="F:microtubule binding"/>
    <property type="evidence" value="ECO:0007669"/>
    <property type="project" value="InterPro"/>
</dbReference>
<dbReference type="FunFam" id="1.10.418.10:FF:000022">
    <property type="entry name" value="Short stop, isoform K"/>
    <property type="match status" value="1"/>
</dbReference>
<evidence type="ECO:0000256" key="7">
    <source>
        <dbReference type="ARBA" id="ARBA00022837"/>
    </source>
</evidence>
<dbReference type="GO" id="GO:0030056">
    <property type="term" value="C:hemidesmosome"/>
    <property type="evidence" value="ECO:0007669"/>
    <property type="project" value="TreeGrafter"/>
</dbReference>
<feature type="coiled-coil region" evidence="11">
    <location>
        <begin position="593"/>
        <end position="620"/>
    </location>
</feature>
<feature type="compositionally biased region" description="Polar residues" evidence="12">
    <location>
        <begin position="7948"/>
        <end position="7987"/>
    </location>
</feature>
<dbReference type="Pfam" id="PF17902">
    <property type="entry name" value="SH3_10"/>
    <property type="match status" value="1"/>
</dbReference>
<protein>
    <submittedName>
        <fullName evidence="18">Microtubule-actin cross-linking factor 1 isoform X25</fullName>
    </submittedName>
</protein>
<dbReference type="InterPro" id="IPR036534">
    <property type="entry name" value="GAR_dom_sf"/>
</dbReference>
<feature type="compositionally biased region" description="Polar residues" evidence="12">
    <location>
        <begin position="7857"/>
        <end position="7882"/>
    </location>
</feature>
<evidence type="ECO:0000259" key="14">
    <source>
        <dbReference type="PROSITE" id="PS50021"/>
    </source>
</evidence>
<dbReference type="Gene3D" id="3.90.1290.10">
    <property type="entry name" value="Plakin repeat"/>
    <property type="match status" value="11"/>
</dbReference>
<feature type="coiled-coil region" evidence="11">
    <location>
        <begin position="5991"/>
        <end position="6018"/>
    </location>
</feature>
<dbReference type="GO" id="GO:0005874">
    <property type="term" value="C:microtubule"/>
    <property type="evidence" value="ECO:0007669"/>
    <property type="project" value="UniProtKB-KW"/>
</dbReference>
<dbReference type="Proteomes" id="UP000092443">
    <property type="component" value="Unplaced"/>
</dbReference>
<feature type="coiled-coil region" evidence="11">
    <location>
        <begin position="962"/>
        <end position="989"/>
    </location>
</feature>
<dbReference type="FunFam" id="1.20.58.60:FF:000063">
    <property type="entry name" value="Short stop, isoform K"/>
    <property type="match status" value="1"/>
</dbReference>
<dbReference type="FunFam" id="1.20.58.60:FF:000064">
    <property type="entry name" value="Short stop, isoform K"/>
    <property type="match status" value="1"/>
</dbReference>
<dbReference type="FunFam" id="1.20.58.60:FF:000001">
    <property type="entry name" value="Microtubule-actin cross-linking factor 1"/>
    <property type="match status" value="3"/>
</dbReference>
<dbReference type="GeneID" id="119638285"/>
<feature type="compositionally biased region" description="Polar residues" evidence="12">
    <location>
        <begin position="7801"/>
        <end position="7843"/>
    </location>
</feature>
<dbReference type="InterPro" id="IPR043197">
    <property type="entry name" value="Plakin"/>
</dbReference>
<dbReference type="SMART" id="SM00243">
    <property type="entry name" value="GAS2"/>
    <property type="match status" value="1"/>
</dbReference>
<dbReference type="PANTHER" id="PTHR23169:SF23">
    <property type="entry name" value="SHORT STOP, ISOFORM H"/>
    <property type="match status" value="1"/>
</dbReference>
<evidence type="ECO:0000256" key="5">
    <source>
        <dbReference type="ARBA" id="ARBA00022701"/>
    </source>
</evidence>
<evidence type="ECO:0000259" key="13">
    <source>
        <dbReference type="PROSITE" id="PS50002"/>
    </source>
</evidence>
<dbReference type="FunFam" id="1.20.58.60:FF:000050">
    <property type="entry name" value="Short stop, isoform N"/>
    <property type="match status" value="1"/>
</dbReference>
<dbReference type="FunFam" id="1.20.58.60:FF:000039">
    <property type="entry name" value="Short stop, isoform N"/>
    <property type="match status" value="1"/>
</dbReference>
<evidence type="ECO:0000256" key="10">
    <source>
        <dbReference type="PROSITE-ProRule" id="PRU00192"/>
    </source>
</evidence>
<dbReference type="FunFam" id="1.10.418.10:FF:000048">
    <property type="entry name" value="Short stop, isoform B"/>
    <property type="match status" value="1"/>
</dbReference>
<evidence type="ECO:0000256" key="1">
    <source>
        <dbReference type="ARBA" id="ARBA00004245"/>
    </source>
</evidence>
<dbReference type="InterPro" id="IPR001101">
    <property type="entry name" value="Plectin_repeat"/>
</dbReference>
<dbReference type="InterPro" id="IPR001589">
    <property type="entry name" value="Actinin_actin-bd_CS"/>
</dbReference>